<dbReference type="AlphaFoldDB" id="G1C7K3"/>
<evidence type="ECO:0008006" key="3">
    <source>
        <dbReference type="Google" id="ProtNLM"/>
    </source>
</evidence>
<proteinExistence type="predicted"/>
<reference evidence="2" key="1">
    <citation type="submission" date="2011-03" db="EMBL/GenBank/DDBJ databases">
        <title>Genes Involved in Alkane Degradation in Alcanivorax hongdengensis Strain A-11-3.</title>
        <authorList>
            <person name="Wang W."/>
        </authorList>
    </citation>
    <scope>NUCLEOTIDE SEQUENCE</scope>
    <source>
        <strain evidence="2">A-11-3</strain>
    </source>
</reference>
<feature type="signal peptide" evidence="1">
    <location>
        <begin position="1"/>
        <end position="24"/>
    </location>
</feature>
<dbReference type="EMBL" id="JF747237">
    <property type="protein sequence ID" value="AEK10629.1"/>
    <property type="molecule type" value="Genomic_DNA"/>
</dbReference>
<name>G1C7K3_9GAMM</name>
<keyword evidence="1" id="KW-0732">Signal</keyword>
<feature type="chain" id="PRO_5003411893" description="Lipoprotein" evidence="1">
    <location>
        <begin position="25"/>
        <end position="142"/>
    </location>
</feature>
<protein>
    <recommendedName>
        <fullName evidence="3">Lipoprotein</fullName>
    </recommendedName>
</protein>
<evidence type="ECO:0000313" key="2">
    <source>
        <dbReference type="EMBL" id="AEK10629.1"/>
    </source>
</evidence>
<dbReference type="PROSITE" id="PS51257">
    <property type="entry name" value="PROKAR_LIPOPROTEIN"/>
    <property type="match status" value="1"/>
</dbReference>
<evidence type="ECO:0000256" key="1">
    <source>
        <dbReference type="SAM" id="SignalP"/>
    </source>
</evidence>
<sequence length="142" mass="15414">MQMKISNGLLLLATLLVSGCTNVAGDVTRTLEPLSADPFNRAALFSSANAFFTDAGYQCRSASDTEDFRCRKDLRDIYIHQTHAVVEIFPGDDGGNPLLVTTRWDEGLIPGEFISSQFSNPDVAAFCDYLAQATLAVCRNAS</sequence>
<organism evidence="2">
    <name type="scientific">Alcanivorax hongdengensis</name>
    <dbReference type="NCBI Taxonomy" id="519051"/>
    <lineage>
        <taxon>Bacteria</taxon>
        <taxon>Pseudomonadati</taxon>
        <taxon>Pseudomonadota</taxon>
        <taxon>Gammaproteobacteria</taxon>
        <taxon>Oceanospirillales</taxon>
        <taxon>Alcanivoracaceae</taxon>
        <taxon>Alcanivorax</taxon>
    </lineage>
</organism>
<accession>G1C7K3</accession>